<evidence type="ECO:0000256" key="13">
    <source>
        <dbReference type="SAM" id="Phobius"/>
    </source>
</evidence>
<organism evidence="14 15">
    <name type="scientific">Youngiibacter fragilis 232.1</name>
    <dbReference type="NCBI Taxonomy" id="994573"/>
    <lineage>
        <taxon>Bacteria</taxon>
        <taxon>Bacillati</taxon>
        <taxon>Bacillota</taxon>
        <taxon>Clostridia</taxon>
        <taxon>Eubacteriales</taxon>
        <taxon>Clostridiaceae</taxon>
        <taxon>Youngiibacter</taxon>
    </lineage>
</organism>
<evidence type="ECO:0000313" key="14">
    <source>
        <dbReference type="EMBL" id="ETA81498.1"/>
    </source>
</evidence>
<dbReference type="InterPro" id="IPR050222">
    <property type="entry name" value="MATE_MdtK"/>
</dbReference>
<keyword evidence="9 13" id="KW-1133">Transmembrane helix</keyword>
<keyword evidence="5" id="KW-0813">Transport</keyword>
<feature type="transmembrane region" description="Helical" evidence="13">
    <location>
        <begin position="105"/>
        <end position="125"/>
    </location>
</feature>
<evidence type="ECO:0000256" key="2">
    <source>
        <dbReference type="ARBA" id="ARBA00004651"/>
    </source>
</evidence>
<dbReference type="PANTHER" id="PTHR43298">
    <property type="entry name" value="MULTIDRUG RESISTANCE PROTEIN NORM-RELATED"/>
    <property type="match status" value="1"/>
</dbReference>
<dbReference type="STRING" id="994573.T472_0206105"/>
<evidence type="ECO:0000256" key="5">
    <source>
        <dbReference type="ARBA" id="ARBA00022448"/>
    </source>
</evidence>
<evidence type="ECO:0000256" key="8">
    <source>
        <dbReference type="ARBA" id="ARBA00022692"/>
    </source>
</evidence>
<dbReference type="GO" id="GO:0015297">
    <property type="term" value="F:antiporter activity"/>
    <property type="evidence" value="ECO:0007669"/>
    <property type="project" value="UniProtKB-KW"/>
</dbReference>
<dbReference type="CDD" id="cd13137">
    <property type="entry name" value="MATE_NorM_like"/>
    <property type="match status" value="1"/>
</dbReference>
<dbReference type="Proteomes" id="UP000017747">
    <property type="component" value="Unassembled WGS sequence"/>
</dbReference>
<dbReference type="GO" id="GO:0042910">
    <property type="term" value="F:xenobiotic transmembrane transporter activity"/>
    <property type="evidence" value="ECO:0007669"/>
    <property type="project" value="InterPro"/>
</dbReference>
<keyword evidence="15" id="KW-1185">Reference proteome</keyword>
<dbReference type="InterPro" id="IPR048279">
    <property type="entry name" value="MdtK-like"/>
</dbReference>
<keyword evidence="11 13" id="KW-0472">Membrane</keyword>
<feature type="transmembrane region" description="Helical" evidence="13">
    <location>
        <begin position="292"/>
        <end position="313"/>
    </location>
</feature>
<evidence type="ECO:0000256" key="6">
    <source>
        <dbReference type="ARBA" id="ARBA00022449"/>
    </source>
</evidence>
<feature type="transmembrane region" description="Helical" evidence="13">
    <location>
        <begin position="145"/>
        <end position="169"/>
    </location>
</feature>
<feature type="transmembrane region" description="Helical" evidence="13">
    <location>
        <begin position="334"/>
        <end position="354"/>
    </location>
</feature>
<dbReference type="AlphaFoldDB" id="V7I6J4"/>
<comment type="similarity">
    <text evidence="3">Belongs to the multi antimicrobial extrusion (MATE) (TC 2.A.66.1) family.</text>
</comment>
<dbReference type="eggNOG" id="COG0534">
    <property type="taxonomic scope" value="Bacteria"/>
</dbReference>
<sequence length="461" mass="50194">MTSKDVMQETESAESEIKEVIFSDSTLRELIVPLFMEQLLIIGVSMIATMMVSYAGEAAVSGVSIVEMINFLLINVLAALATGGAVVVSQYIGNRDSESARRASNQLILTTSMISVLFLLLVVIFHRPVLMLLFRKVEPEVMDAAVVYFLLSGLSYPFLAVYNSCAALFRSMGKSHITMGVSLVMNITHVLGISAGIFIFRAGVLGVGVSALLSRMLAAAIMIVRVQNKTNEVHVELAGVFKWNREMAGRILGIAIPNGIENGLFQLGKVLLVSIIALFGTAQIAANGVGNSLAMLSISFALAMNLAIVTVIGQCVGSGDYSEAERYLKKLMKITYIGNALMGLAILISLPLLLKLYTVSDEAIRTTYSLILVHNPMSILIWPVSFTLSNALRASGDVRYTMVVSIGSMILFRLVFSYILGVMFNLGVLGVWIAMCIDWVARSVLFGYRLRSGKWKEFRII</sequence>
<keyword evidence="10" id="KW-0406">Ion transport</keyword>
<feature type="transmembrane region" description="Helical" evidence="13">
    <location>
        <begin position="267"/>
        <end position="286"/>
    </location>
</feature>
<dbReference type="PANTHER" id="PTHR43298:SF2">
    <property type="entry name" value="FMN_FAD EXPORTER YEEO-RELATED"/>
    <property type="match status" value="1"/>
</dbReference>
<evidence type="ECO:0000313" key="15">
    <source>
        <dbReference type="Proteomes" id="UP000017747"/>
    </source>
</evidence>
<dbReference type="NCBIfam" id="TIGR00797">
    <property type="entry name" value="matE"/>
    <property type="match status" value="1"/>
</dbReference>
<keyword evidence="8 13" id="KW-0812">Transmembrane</keyword>
<dbReference type="PATRIC" id="fig|994573.3.peg.1140"/>
<feature type="transmembrane region" description="Helical" evidence="13">
    <location>
        <begin position="206"/>
        <end position="224"/>
    </location>
</feature>
<protein>
    <recommendedName>
        <fullName evidence="4">Probable multidrug resistance protein NorM</fullName>
    </recommendedName>
    <alternativeName>
        <fullName evidence="12">Multidrug-efflux transporter</fullName>
    </alternativeName>
</protein>
<proteinExistence type="inferred from homology"/>
<evidence type="ECO:0000256" key="7">
    <source>
        <dbReference type="ARBA" id="ARBA00022475"/>
    </source>
</evidence>
<dbReference type="InterPro" id="IPR002528">
    <property type="entry name" value="MATE_fam"/>
</dbReference>
<dbReference type="RefSeq" id="WP_023383288.1">
    <property type="nucleotide sequence ID" value="NZ_AXUN02000101.1"/>
</dbReference>
<comment type="subcellular location">
    <subcellularLocation>
        <location evidence="2">Cell membrane</location>
        <topology evidence="2">Multi-pass membrane protein</topology>
    </subcellularLocation>
</comment>
<reference evidence="14 15" key="1">
    <citation type="journal article" date="2014" name="Genome Announc.">
        <title>Genome Sequence of Youngiibacter fragilis, the Type Strain of the Genus Youngiibacter.</title>
        <authorList>
            <person name="Wawrik C.B."/>
            <person name="Callaghan A.V."/>
            <person name="Stamps B.W."/>
            <person name="Wawrik B."/>
        </authorList>
    </citation>
    <scope>NUCLEOTIDE SEQUENCE [LARGE SCALE GENOMIC DNA]</scope>
    <source>
        <strain evidence="14 15">232.1</strain>
    </source>
</reference>
<dbReference type="EMBL" id="AXUN02000101">
    <property type="protein sequence ID" value="ETA81498.1"/>
    <property type="molecule type" value="Genomic_DNA"/>
</dbReference>
<name>V7I6J4_9CLOT</name>
<dbReference type="GO" id="GO:0006811">
    <property type="term" value="P:monoatomic ion transport"/>
    <property type="evidence" value="ECO:0007669"/>
    <property type="project" value="UniProtKB-KW"/>
</dbReference>
<feature type="transmembrane region" description="Helical" evidence="13">
    <location>
        <begin position="38"/>
        <end position="56"/>
    </location>
</feature>
<evidence type="ECO:0000256" key="9">
    <source>
        <dbReference type="ARBA" id="ARBA00022989"/>
    </source>
</evidence>
<comment type="caution">
    <text evidence="14">The sequence shown here is derived from an EMBL/GenBank/DDBJ whole genome shotgun (WGS) entry which is preliminary data.</text>
</comment>
<gene>
    <name evidence="14" type="ORF">T472_0206105</name>
</gene>
<evidence type="ECO:0000256" key="4">
    <source>
        <dbReference type="ARBA" id="ARBA00020268"/>
    </source>
</evidence>
<accession>V7I6J4</accession>
<evidence type="ECO:0000256" key="10">
    <source>
        <dbReference type="ARBA" id="ARBA00023065"/>
    </source>
</evidence>
<dbReference type="PIRSF" id="PIRSF006603">
    <property type="entry name" value="DinF"/>
    <property type="match status" value="1"/>
</dbReference>
<evidence type="ECO:0000256" key="11">
    <source>
        <dbReference type="ARBA" id="ARBA00023136"/>
    </source>
</evidence>
<feature type="transmembrane region" description="Helical" evidence="13">
    <location>
        <begin position="366"/>
        <end position="388"/>
    </location>
</feature>
<dbReference type="GO" id="GO:0005886">
    <property type="term" value="C:plasma membrane"/>
    <property type="evidence" value="ECO:0007669"/>
    <property type="project" value="UniProtKB-SubCell"/>
</dbReference>
<feature type="transmembrane region" description="Helical" evidence="13">
    <location>
        <begin position="68"/>
        <end position="93"/>
    </location>
</feature>
<feature type="transmembrane region" description="Helical" evidence="13">
    <location>
        <begin position="181"/>
        <end position="200"/>
    </location>
</feature>
<keyword evidence="6" id="KW-0050">Antiport</keyword>
<dbReference type="Pfam" id="PF01554">
    <property type="entry name" value="MatE"/>
    <property type="match status" value="2"/>
</dbReference>
<evidence type="ECO:0000256" key="3">
    <source>
        <dbReference type="ARBA" id="ARBA00010199"/>
    </source>
</evidence>
<keyword evidence="7" id="KW-1003">Cell membrane</keyword>
<comment type="function">
    <text evidence="1">Multidrug efflux pump.</text>
</comment>
<evidence type="ECO:0000256" key="12">
    <source>
        <dbReference type="ARBA" id="ARBA00031636"/>
    </source>
</evidence>
<evidence type="ECO:0000256" key="1">
    <source>
        <dbReference type="ARBA" id="ARBA00003408"/>
    </source>
</evidence>